<keyword evidence="5" id="KW-0997">Cell inner membrane</keyword>
<comment type="subcellular location">
    <subcellularLocation>
        <location evidence="13">Cell membrane</location>
        <topology evidence="13">Multi-pass membrane protein</topology>
    </subcellularLocation>
    <subcellularLocation>
        <location evidence="1">Membrane</location>
        <topology evidence="1">Multi-pass membrane protein</topology>
    </subcellularLocation>
</comment>
<evidence type="ECO:0000256" key="12">
    <source>
        <dbReference type="ARBA" id="ARBA00023136"/>
    </source>
</evidence>
<feature type="transmembrane region" description="Helical" evidence="13">
    <location>
        <begin position="430"/>
        <end position="450"/>
    </location>
</feature>
<feature type="transmembrane region" description="Helical" evidence="13">
    <location>
        <begin position="51"/>
        <end position="72"/>
    </location>
</feature>
<evidence type="ECO:0000256" key="3">
    <source>
        <dbReference type="ARBA" id="ARBA00022448"/>
    </source>
</evidence>
<evidence type="ECO:0000256" key="4">
    <source>
        <dbReference type="ARBA" id="ARBA00022475"/>
    </source>
</evidence>
<comment type="function">
    <text evidence="13">Transport of potassium into the cell. Likely operates as a K(+):H(+) symporter.</text>
</comment>
<keyword evidence="4 13" id="KW-1003">Cell membrane</keyword>
<dbReference type="GO" id="GO:0005886">
    <property type="term" value="C:plasma membrane"/>
    <property type="evidence" value="ECO:0007669"/>
    <property type="project" value="UniProtKB-SubCell"/>
</dbReference>
<feature type="transmembrane region" description="Helical" evidence="13">
    <location>
        <begin position="295"/>
        <end position="322"/>
    </location>
</feature>
<keyword evidence="9 13" id="KW-0630">Potassium</keyword>
<keyword evidence="17" id="KW-1185">Reference proteome</keyword>
<evidence type="ECO:0000256" key="2">
    <source>
        <dbReference type="ARBA" id="ARBA00007019"/>
    </source>
</evidence>
<dbReference type="Proteomes" id="UP000198793">
    <property type="component" value="Unassembled WGS sequence"/>
</dbReference>
<feature type="transmembrane region" description="Helical" evidence="13">
    <location>
        <begin position="221"/>
        <end position="242"/>
    </location>
</feature>
<feature type="transmembrane region" description="Helical" evidence="13">
    <location>
        <begin position="254"/>
        <end position="275"/>
    </location>
</feature>
<keyword evidence="7 13" id="KW-0812">Transmembrane</keyword>
<dbReference type="HAMAP" id="MF_01522">
    <property type="entry name" value="Kup"/>
    <property type="match status" value="1"/>
</dbReference>
<dbReference type="Pfam" id="PF02705">
    <property type="entry name" value="K_trans"/>
    <property type="match status" value="1"/>
</dbReference>
<organism evidence="16 17">
    <name type="scientific">Aureimonas jatrophae</name>
    <dbReference type="NCBI Taxonomy" id="1166073"/>
    <lineage>
        <taxon>Bacteria</taxon>
        <taxon>Pseudomonadati</taxon>
        <taxon>Pseudomonadota</taxon>
        <taxon>Alphaproteobacteria</taxon>
        <taxon>Hyphomicrobiales</taxon>
        <taxon>Aurantimonadaceae</taxon>
        <taxon>Aureimonas</taxon>
    </lineage>
</organism>
<keyword evidence="12 13" id="KW-0472">Membrane</keyword>
<evidence type="ECO:0000259" key="14">
    <source>
        <dbReference type="Pfam" id="PF02705"/>
    </source>
</evidence>
<dbReference type="GO" id="GO:0015293">
    <property type="term" value="F:symporter activity"/>
    <property type="evidence" value="ECO:0007669"/>
    <property type="project" value="UniProtKB-UniRule"/>
</dbReference>
<keyword evidence="3 13" id="KW-0813">Transport</keyword>
<protein>
    <recommendedName>
        <fullName evidence="13">Probable potassium transport system protein Kup</fullName>
    </recommendedName>
</protein>
<feature type="transmembrane region" description="Helical" evidence="13">
    <location>
        <begin position="370"/>
        <end position="389"/>
    </location>
</feature>
<feature type="transmembrane region" description="Helical" evidence="13">
    <location>
        <begin position="149"/>
        <end position="168"/>
    </location>
</feature>
<evidence type="ECO:0000256" key="5">
    <source>
        <dbReference type="ARBA" id="ARBA00022519"/>
    </source>
</evidence>
<dbReference type="InterPro" id="IPR023051">
    <property type="entry name" value="Kup"/>
</dbReference>
<evidence type="ECO:0000256" key="6">
    <source>
        <dbReference type="ARBA" id="ARBA00022538"/>
    </source>
</evidence>
<evidence type="ECO:0000256" key="7">
    <source>
        <dbReference type="ARBA" id="ARBA00022692"/>
    </source>
</evidence>
<keyword evidence="11 13" id="KW-0406">Ion transport</keyword>
<evidence type="ECO:0000313" key="16">
    <source>
        <dbReference type="EMBL" id="SDN60937.1"/>
    </source>
</evidence>
<dbReference type="InterPro" id="IPR003855">
    <property type="entry name" value="K+_transporter"/>
</dbReference>
<evidence type="ECO:0000256" key="10">
    <source>
        <dbReference type="ARBA" id="ARBA00022989"/>
    </source>
</evidence>
<feature type="transmembrane region" description="Helical" evidence="13">
    <location>
        <begin position="108"/>
        <end position="129"/>
    </location>
</feature>
<evidence type="ECO:0000313" key="17">
    <source>
        <dbReference type="Proteomes" id="UP000198793"/>
    </source>
</evidence>
<comment type="catalytic activity">
    <reaction evidence="13">
        <text>K(+)(in) + H(+)(in) = K(+)(out) + H(+)(out)</text>
        <dbReference type="Rhea" id="RHEA:28490"/>
        <dbReference type="ChEBI" id="CHEBI:15378"/>
        <dbReference type="ChEBI" id="CHEBI:29103"/>
    </reaction>
</comment>
<feature type="transmembrane region" description="Helical" evidence="13">
    <location>
        <begin position="401"/>
        <end position="418"/>
    </location>
</feature>
<evidence type="ECO:0000256" key="8">
    <source>
        <dbReference type="ARBA" id="ARBA00022847"/>
    </source>
</evidence>
<accession>A0A1H0CSQ3</accession>
<keyword evidence="8 13" id="KW-0769">Symport</keyword>
<evidence type="ECO:0000259" key="15">
    <source>
        <dbReference type="Pfam" id="PF22776"/>
    </source>
</evidence>
<proteinExistence type="inferred from homology"/>
<gene>
    <name evidence="13" type="primary">kup</name>
    <name evidence="16" type="ORF">SAMN05192530_101450</name>
</gene>
<dbReference type="InterPro" id="IPR053951">
    <property type="entry name" value="K_trans_N"/>
</dbReference>
<keyword evidence="6 13" id="KW-0633">Potassium transport</keyword>
<dbReference type="GO" id="GO:0015079">
    <property type="term" value="F:potassium ion transmembrane transporter activity"/>
    <property type="evidence" value="ECO:0007669"/>
    <property type="project" value="UniProtKB-UniRule"/>
</dbReference>
<feature type="transmembrane region" description="Helical" evidence="13">
    <location>
        <begin position="343"/>
        <end position="364"/>
    </location>
</feature>
<dbReference type="InterPro" id="IPR053952">
    <property type="entry name" value="K_trans_C"/>
</dbReference>
<dbReference type="Pfam" id="PF22776">
    <property type="entry name" value="K_trans_C"/>
    <property type="match status" value="1"/>
</dbReference>
<dbReference type="RefSeq" id="WP_090668209.1">
    <property type="nucleotide sequence ID" value="NZ_FNIT01000001.1"/>
</dbReference>
<dbReference type="OrthoDB" id="9805577at2"/>
<evidence type="ECO:0000256" key="11">
    <source>
        <dbReference type="ARBA" id="ARBA00023065"/>
    </source>
</evidence>
<dbReference type="PANTHER" id="PTHR30540">
    <property type="entry name" value="OSMOTIC STRESS POTASSIUM TRANSPORTER"/>
    <property type="match status" value="1"/>
</dbReference>
<dbReference type="PANTHER" id="PTHR30540:SF79">
    <property type="entry name" value="LOW AFFINITY POTASSIUM TRANSPORT SYSTEM PROTEIN KUP"/>
    <property type="match status" value="1"/>
</dbReference>
<reference evidence="16 17" key="1">
    <citation type="submission" date="2016-10" db="EMBL/GenBank/DDBJ databases">
        <authorList>
            <person name="de Groot N.N."/>
        </authorList>
    </citation>
    <scope>NUCLEOTIDE SEQUENCE [LARGE SCALE GENOMIC DNA]</scope>
    <source>
        <strain evidence="17">L7-484,KACC 16230,DSM 25025</strain>
    </source>
</reference>
<comment type="similarity">
    <text evidence="2 13">Belongs to the HAK/KUP transporter (TC 2.A.72) family.</text>
</comment>
<feature type="domain" description="K+ potassium transporter integral membrane" evidence="14">
    <location>
        <begin position="18"/>
        <end position="467"/>
    </location>
</feature>
<dbReference type="EMBL" id="FNIT01000001">
    <property type="protein sequence ID" value="SDN60937.1"/>
    <property type="molecule type" value="Genomic_DNA"/>
</dbReference>
<sequence length="626" mass="67220">MWSNEAKTGPQRATAWATVGALGVVFGDIGTSPLYALQEGVRAASVEGTAAPASVLGVLSLVTWALILVVTLKYVSFILRADNEGEGGILALVTLLRVHQGRRRGQRVLLALGLAGAAMLFGDGVLTPAISVLSAMEGIRVVAPSFDRFIVPATVAVLLAVFVLQRLGTAPIARFFGPVMLLWFAALGGFGVVSIVARPDVLAAANPLHGVALLLAEPGRALAIMGSVFLAVTGGEALYADLGQFGRRTIRNAWTLIALPALLLNYYGQGALFLGNPGVLHPFFEIVPAPFGLPMLVLATLATIIASQAILTGAFSLANQAVELGFLPPMRMRNTSAHNEADVYIGRVNWLIGILAIAVVVSFGSSERLASAYGIAVALAMVTTTILFVFEMGRSWRLPRWGVLAIGALFLCLDLPFATANLTKILDGGLLPLSIGGVVLLVMGAWRHGLKRLRSGSRRASVPIQDLPARLAGSRRLPRPAVFITRTGETAPVALVRMRKLADVSFSPTIVCVVRRTDKPRVLDGDRAHFSRIADDIVRVDIRFGYMQRLNLPSVLVPLLRDHQIPCDELIYVTGMDRAVPSERIRSWSDILDRIFAFLFDTAERPIDRFGLPETRTVAFGTSRHI</sequence>
<keyword evidence="10 13" id="KW-1133">Transmembrane helix</keyword>
<evidence type="ECO:0000256" key="13">
    <source>
        <dbReference type="HAMAP-Rule" id="MF_01522"/>
    </source>
</evidence>
<dbReference type="AlphaFoldDB" id="A0A1H0CSQ3"/>
<feature type="domain" description="K+ potassium transporter C-terminal" evidence="15">
    <location>
        <begin position="481"/>
        <end position="624"/>
    </location>
</feature>
<evidence type="ECO:0000256" key="9">
    <source>
        <dbReference type="ARBA" id="ARBA00022958"/>
    </source>
</evidence>
<evidence type="ECO:0000256" key="1">
    <source>
        <dbReference type="ARBA" id="ARBA00004141"/>
    </source>
</evidence>
<name>A0A1H0CSQ3_9HYPH</name>
<feature type="transmembrane region" description="Helical" evidence="13">
    <location>
        <begin position="175"/>
        <end position="197"/>
    </location>
</feature>